<dbReference type="Gene3D" id="3.10.10.10">
    <property type="entry name" value="HIV Type 1 Reverse Transcriptase, subunit A, domain 1"/>
    <property type="match status" value="1"/>
</dbReference>
<evidence type="ECO:0008006" key="8">
    <source>
        <dbReference type="Google" id="ProtNLM"/>
    </source>
</evidence>
<dbReference type="InterPro" id="IPR005312">
    <property type="entry name" value="DUF1759"/>
</dbReference>
<evidence type="ECO:0000259" key="4">
    <source>
        <dbReference type="PROSITE" id="PS50158"/>
    </source>
</evidence>
<keyword evidence="1" id="KW-0479">Metal-binding</keyword>
<dbReference type="Gene3D" id="3.30.420.10">
    <property type="entry name" value="Ribonuclease H-like superfamily/Ribonuclease H"/>
    <property type="match status" value="1"/>
</dbReference>
<feature type="coiled-coil region" evidence="2">
    <location>
        <begin position="44"/>
        <end position="78"/>
    </location>
</feature>
<organism evidence="6 7">
    <name type="scientific">Strongylocentrotus purpuratus</name>
    <name type="common">Purple sea urchin</name>
    <dbReference type="NCBI Taxonomy" id="7668"/>
    <lineage>
        <taxon>Eukaryota</taxon>
        <taxon>Metazoa</taxon>
        <taxon>Echinodermata</taxon>
        <taxon>Eleutherozoa</taxon>
        <taxon>Echinozoa</taxon>
        <taxon>Echinoidea</taxon>
        <taxon>Euechinoidea</taxon>
        <taxon>Echinacea</taxon>
        <taxon>Camarodonta</taxon>
        <taxon>Echinidea</taxon>
        <taxon>Strongylocentrotidae</taxon>
        <taxon>Strongylocentrotus</taxon>
    </lineage>
</organism>
<dbReference type="Pfam" id="PF03564">
    <property type="entry name" value="DUF1759"/>
    <property type="match status" value="1"/>
</dbReference>
<dbReference type="InterPro" id="IPR001584">
    <property type="entry name" value="Integrase_cat-core"/>
</dbReference>
<feature type="compositionally biased region" description="Low complexity" evidence="3">
    <location>
        <begin position="507"/>
        <end position="519"/>
    </location>
</feature>
<evidence type="ECO:0000313" key="6">
    <source>
        <dbReference type="EnsemblMetazoa" id="XP_030844657"/>
    </source>
</evidence>
<feature type="domain" description="Integrase catalytic" evidence="5">
    <location>
        <begin position="1536"/>
        <end position="1723"/>
    </location>
</feature>
<dbReference type="PANTHER" id="PTHR47331">
    <property type="entry name" value="PHD-TYPE DOMAIN-CONTAINING PROTEIN"/>
    <property type="match status" value="1"/>
</dbReference>
<evidence type="ECO:0000256" key="1">
    <source>
        <dbReference type="PROSITE-ProRule" id="PRU00047"/>
    </source>
</evidence>
<feature type="region of interest" description="Disordered" evidence="3">
    <location>
        <begin position="104"/>
        <end position="126"/>
    </location>
</feature>
<dbReference type="InterPro" id="IPR012337">
    <property type="entry name" value="RNaseH-like_sf"/>
</dbReference>
<keyword evidence="2" id="KW-0175">Coiled coil</keyword>
<feature type="domain" description="CCHC-type" evidence="4">
    <location>
        <begin position="436"/>
        <end position="449"/>
    </location>
</feature>
<protein>
    <recommendedName>
        <fullName evidence="8">Integrase catalytic domain-containing protein</fullName>
    </recommendedName>
</protein>
<dbReference type="InterPro" id="IPR008042">
    <property type="entry name" value="Retrotrans_Pao"/>
</dbReference>
<dbReference type="InterPro" id="IPR001878">
    <property type="entry name" value="Znf_CCHC"/>
</dbReference>
<dbReference type="InterPro" id="IPR043502">
    <property type="entry name" value="DNA/RNA_pol_sf"/>
</dbReference>
<dbReference type="GO" id="GO:0008270">
    <property type="term" value="F:zinc ion binding"/>
    <property type="evidence" value="ECO:0007669"/>
    <property type="project" value="UniProtKB-KW"/>
</dbReference>
<evidence type="ECO:0000313" key="7">
    <source>
        <dbReference type="Proteomes" id="UP000007110"/>
    </source>
</evidence>
<keyword evidence="1" id="KW-0863">Zinc-finger</keyword>
<dbReference type="SUPFAM" id="SSF53098">
    <property type="entry name" value="Ribonuclease H-like"/>
    <property type="match status" value="1"/>
</dbReference>
<dbReference type="PANTHER" id="PTHR47331:SF1">
    <property type="entry name" value="GAG-LIKE PROTEIN"/>
    <property type="match status" value="1"/>
</dbReference>
<dbReference type="Gene3D" id="1.10.340.70">
    <property type="match status" value="1"/>
</dbReference>
<dbReference type="Pfam" id="PF17921">
    <property type="entry name" value="Integrase_H2C2"/>
    <property type="match status" value="1"/>
</dbReference>
<dbReference type="PROSITE" id="PS50994">
    <property type="entry name" value="INTEGRASE"/>
    <property type="match status" value="1"/>
</dbReference>
<dbReference type="OrthoDB" id="8052801at2759"/>
<feature type="compositionally biased region" description="Basic and acidic residues" evidence="3">
    <location>
        <begin position="478"/>
        <end position="492"/>
    </location>
</feature>
<name>A0A7M7P175_STRPU</name>
<dbReference type="Pfam" id="PF18701">
    <property type="entry name" value="DUF5641"/>
    <property type="match status" value="1"/>
</dbReference>
<dbReference type="Pfam" id="PF00078">
    <property type="entry name" value="RVT_1"/>
    <property type="match status" value="1"/>
</dbReference>
<dbReference type="Pfam" id="PF05380">
    <property type="entry name" value="Peptidase_A17"/>
    <property type="match status" value="1"/>
</dbReference>
<dbReference type="InterPro" id="IPR000477">
    <property type="entry name" value="RT_dom"/>
</dbReference>
<evidence type="ECO:0000259" key="5">
    <source>
        <dbReference type="PROSITE" id="PS50994"/>
    </source>
</evidence>
<dbReference type="PROSITE" id="PS50158">
    <property type="entry name" value="ZF_CCHC"/>
    <property type="match status" value="1"/>
</dbReference>
<feature type="region of interest" description="Disordered" evidence="3">
    <location>
        <begin position="471"/>
        <end position="519"/>
    </location>
</feature>
<reference evidence="6" key="2">
    <citation type="submission" date="2021-01" db="UniProtKB">
        <authorList>
            <consortium name="EnsemblMetazoa"/>
        </authorList>
    </citation>
    <scope>IDENTIFICATION</scope>
</reference>
<dbReference type="InterPro" id="IPR036397">
    <property type="entry name" value="RNaseH_sf"/>
</dbReference>
<dbReference type="InterPro" id="IPR043128">
    <property type="entry name" value="Rev_trsase/Diguanyl_cyclase"/>
</dbReference>
<keyword evidence="7" id="KW-1185">Reference proteome</keyword>
<keyword evidence="1" id="KW-0862">Zinc</keyword>
<evidence type="ECO:0000256" key="3">
    <source>
        <dbReference type="SAM" id="MobiDB-lite"/>
    </source>
</evidence>
<dbReference type="InterPro" id="IPR041588">
    <property type="entry name" value="Integrase_H2C2"/>
</dbReference>
<dbReference type="KEGG" id="spu:100891682"/>
<dbReference type="Gene3D" id="3.30.70.270">
    <property type="match status" value="1"/>
</dbReference>
<evidence type="ECO:0000256" key="2">
    <source>
        <dbReference type="SAM" id="Coils"/>
    </source>
</evidence>
<dbReference type="SUPFAM" id="SSF56672">
    <property type="entry name" value="DNA/RNA polymerases"/>
    <property type="match status" value="1"/>
</dbReference>
<dbReference type="GeneID" id="100891682"/>
<feature type="region of interest" description="Disordered" evidence="3">
    <location>
        <begin position="1"/>
        <end position="31"/>
    </location>
</feature>
<dbReference type="GO" id="GO:0003676">
    <property type="term" value="F:nucleic acid binding"/>
    <property type="evidence" value="ECO:0007669"/>
    <property type="project" value="InterPro"/>
</dbReference>
<dbReference type="RefSeq" id="XP_030844657.1">
    <property type="nucleotide sequence ID" value="XM_030988797.1"/>
</dbReference>
<dbReference type="CDD" id="cd01644">
    <property type="entry name" value="RT_pepA17"/>
    <property type="match status" value="1"/>
</dbReference>
<reference evidence="7" key="1">
    <citation type="submission" date="2015-02" db="EMBL/GenBank/DDBJ databases">
        <title>Genome sequencing for Strongylocentrotus purpuratus.</title>
        <authorList>
            <person name="Murali S."/>
            <person name="Liu Y."/>
            <person name="Vee V."/>
            <person name="English A."/>
            <person name="Wang M."/>
            <person name="Skinner E."/>
            <person name="Han Y."/>
            <person name="Muzny D.M."/>
            <person name="Worley K.C."/>
            <person name="Gibbs R.A."/>
        </authorList>
    </citation>
    <scope>NUCLEOTIDE SEQUENCE</scope>
</reference>
<dbReference type="InterPro" id="IPR040676">
    <property type="entry name" value="DUF5641"/>
</dbReference>
<dbReference type="EnsemblMetazoa" id="XM_030988797">
    <property type="protein sequence ID" value="XP_030844657"/>
    <property type="gene ID" value="LOC100891682"/>
</dbReference>
<accession>A0A7M7P175</accession>
<sequence>MSEVQPEDSVSQSGRSTAVSQSGRSTAVSSSARVKALAKKAVLKAEVEALRQHQELELEELRLKQRKAELELKTKLRVMEAEELVYRQYEDDLVKASEGDEVTFKPQSVNDDSTLPYPATDTPQKQNIDVEVSRAPESTPKVSDESHRESRDHLDYEILGHLRQGQMQQQQLLESINLPSAELMKFDGDPLKYYEFVQSYDCMIGDTSLSSSGKLMRLFHCCEGAAKKLIQCCMMMSPDHGYLRARGLLAERFGDTHKIEEAWLRRVTDGPAVLNNCKQLRDFADELQTCTETLKAMGVLQELSTQRELVKLIERLPYQLRSRWLGQVKRIRDTGRSPVIFDVVRFVNDAAEEINDPVYGALVQGGWKEGRSFKAKYKDKVSIPNRYHSSKGNFSASLSPQKCALCHADHGLFGCQRFKDMNPEQRFHFAREQRLCFNCLQPGHMSFKCTLNRTCSVKGCKQKHTKFLHTGKQMMFSRGDRNSSSKKAERDSGQSNSMTQTDDRASGSEASSSHASSNATGAGRYRVALPIVPVKVRAADGDTVVETFALLDSGSTNSFCLKELVDELQVKGKSKILSVSTLEKRNSRLRCEAVNIKVMGLATQSELDVEVHTRPSLNISIANMAEEADLAKTPHLQGLNLPVVSRSQVTLLIGQDVPEALMPLEVKAGRPGEIYAVRTVLGWTLNGPLGDREGRDNIQVSTSFISDDSNAGLEEQVKKFWKLEGMEYLYDDNRGMSINDKKVSEFWKKEISMDNGHYQLPIPFREENPNLPENRYMAEQRLESLRRKLSKDDYLMGKYKEGMSSLLEKGYAEEVRVDNTTEVQIQDRQEKWYLPHHPVINPKKPGKVRIVFDCAAKCKGVALNDAVLQGPDLTNKLTGVLLRFRKDRIALTADIEAMFHQVRVPSYERDVLRFLWWPSGDLSKQCQVYHMCVHLFGGTWSPSACSFALRQTAVDNQQDYEADTVETVRENFYVDDCLVSTDSEERAIKLAAQLRELLRKGGFRLTKWLSNSPTVLHSIPVEERAKELTGVDLNHDALPVDRALGISWNVEADSLGFKISPKDKPLTRRGLLSVVSSMYDPLGFASPFVVRGKLILQELCQKGLAWDDPIPEVYKQKWMVWLSELPEIEQFAVNRCIRPHEFPEVVEYELHHFSDASEVAYGAASYLVLKAENGQVHSELLMSKSRLSPIKKMTIPRLELSAAAISARLDAFLRQELNVLVGSSHFWTDSTIVIRYITNEERRFRTFVANRVAAIRTKSSPEQWHYVDSKSNPADDVSRGLTAEELKTNQRWVHGPKFLLQGKENWPADPFIGGELSDTDPEIKLPKEDTSSFSTETGNEKALDRMINHYSSWFKLKRAVCWMWRFIKWLRTKRESQLKVETEVISKRITYEEMKYAEQKILQYEQSCFFREEMDALTGADGVRKASSLYKLDPKIEGGLIRVGGRLSRSALPLEAKHPIIIPKKSLVAELMLREVHEKTGHSGRSHELSTLRERYWLPGAGTAIRKMMGRCVACRRQRAKVMQQKMADLPKDRLVPDEPPFTRVGMDYFGPIEVKRGRSIVKRYGVIFTCLAIRAVHIEMAYSLSTDSCIDAIRRFIARRGNVKEIRSDNGTNLVGAKLELRREIEGWNKAQLNEELLQRNIKWTFNPPGASHFGGVWERQIGTVRKLILALTKQQTLADESLNTLLCEVEGIINNRPITKVSDDASDVEALTPNHLLLLNRKPHLPPTMTEESDTYARRRWRQVQYMADLFWKRWIREYLPQLQEREKWVASRRNVQVGDVVLVVNNNAPRNLWQLGRVLKTMPDKGGFVRSVEVKTKNSVLVRPISKLCLVLEADV</sequence>
<dbReference type="InParanoid" id="A0A7M7P175"/>
<proteinExistence type="predicted"/>
<feature type="compositionally biased region" description="Polar residues" evidence="3">
    <location>
        <begin position="8"/>
        <end position="26"/>
    </location>
</feature>
<dbReference type="GO" id="GO:0015074">
    <property type="term" value="P:DNA integration"/>
    <property type="evidence" value="ECO:0007669"/>
    <property type="project" value="InterPro"/>
</dbReference>
<dbReference type="Proteomes" id="UP000007110">
    <property type="component" value="Unassembled WGS sequence"/>
</dbReference>